<sequence length="246" mass="28110">MNQILLCSATLLVLFTVANCQALKPANSSISDVPKSDSENSRSPPKISPKNDEVESNNAKDDSVQTDSKKNSIKSDAEEEDDLALSDAQTLKADFPPNNNTKESPPIEPENAVLPKRRNSRVQNTIRALQQRLFLERNTTFMFRNISVALMREVEVKKQEILNARKSNLNLEVELNDANRRILELNLQLEDARKSVRPCPKKDPTNQLKEAKLIKKYREEYWSLVKELIKRLFKELPKPKIVPYSL</sequence>
<evidence type="ECO:0000256" key="2">
    <source>
        <dbReference type="SAM" id="MobiDB-lite"/>
    </source>
</evidence>
<dbReference type="Proteomes" id="UP000002282">
    <property type="component" value="Chromosome 2L"/>
</dbReference>
<dbReference type="HOGENOM" id="CLU_1162203_0_0_1"/>
<proteinExistence type="predicted"/>
<evidence type="ECO:0000256" key="1">
    <source>
        <dbReference type="SAM" id="Coils"/>
    </source>
</evidence>
<gene>
    <name evidence="4" type="primary">Dyak\Acp26Aa</name>
    <name evidence="4" type="synonym">Acp26Aa</name>
    <name evidence="4" type="synonym">Dyak\GE18973</name>
    <name evidence="4" type="synonym">dyak_GLEANR_2755</name>
    <name evidence="4" type="synonym">GE18973</name>
    <name evidence="4" type="ORF">Dyak_GE18973</name>
</gene>
<dbReference type="OrthoDB" id="7870919at2759"/>
<dbReference type="OMA" id="AQKINYE"/>
<feature type="compositionally biased region" description="Basic and acidic residues" evidence="2">
    <location>
        <begin position="49"/>
        <end position="76"/>
    </location>
</feature>
<accession>B4NZU6</accession>
<keyword evidence="5" id="KW-1185">Reference proteome</keyword>
<dbReference type="EMBL" id="CM000157">
    <property type="protein sequence ID" value="EDW88880.1"/>
    <property type="molecule type" value="Genomic_DNA"/>
</dbReference>
<dbReference type="GO" id="GO:0005576">
    <property type="term" value="C:extracellular region"/>
    <property type="evidence" value="ECO:0007669"/>
    <property type="project" value="InterPro"/>
</dbReference>
<evidence type="ECO:0000313" key="4">
    <source>
        <dbReference type="EMBL" id="EDW88880.1"/>
    </source>
</evidence>
<dbReference type="Pfam" id="PF03082">
    <property type="entry name" value="MAGSP"/>
    <property type="match status" value="1"/>
</dbReference>
<organism evidence="4 5">
    <name type="scientific">Drosophila yakuba</name>
    <name type="common">Fruit fly</name>
    <dbReference type="NCBI Taxonomy" id="7245"/>
    <lineage>
        <taxon>Eukaryota</taxon>
        <taxon>Metazoa</taxon>
        <taxon>Ecdysozoa</taxon>
        <taxon>Arthropoda</taxon>
        <taxon>Hexapoda</taxon>
        <taxon>Insecta</taxon>
        <taxon>Pterygota</taxon>
        <taxon>Neoptera</taxon>
        <taxon>Endopterygota</taxon>
        <taxon>Diptera</taxon>
        <taxon>Brachycera</taxon>
        <taxon>Muscomorpha</taxon>
        <taxon>Ephydroidea</taxon>
        <taxon>Drosophilidae</taxon>
        <taxon>Drosophila</taxon>
        <taxon>Sophophora</taxon>
    </lineage>
</organism>
<keyword evidence="3" id="KW-0732">Signal</keyword>
<name>B4NZU6_DROYA</name>
<reference evidence="4 5" key="1">
    <citation type="journal article" date="2007" name="Nature">
        <title>Evolution of genes and genomes on the Drosophila phylogeny.</title>
        <authorList>
            <consortium name="Drosophila 12 Genomes Consortium"/>
            <person name="Clark A.G."/>
            <person name="Eisen M.B."/>
            <person name="Smith D.R."/>
            <person name="Bergman C.M."/>
            <person name="Oliver B."/>
            <person name="Markow T.A."/>
            <person name="Kaufman T.C."/>
            <person name="Kellis M."/>
            <person name="Gelbart W."/>
            <person name="Iyer V.N."/>
            <person name="Pollard D.A."/>
            <person name="Sackton T.B."/>
            <person name="Larracuente A.M."/>
            <person name="Singh N.D."/>
            <person name="Abad J.P."/>
            <person name="Abt D.N."/>
            <person name="Adryan B."/>
            <person name="Aguade M."/>
            <person name="Akashi H."/>
            <person name="Anderson W.W."/>
            <person name="Aquadro C.F."/>
            <person name="Ardell D.H."/>
            <person name="Arguello R."/>
            <person name="Artieri C.G."/>
            <person name="Barbash D.A."/>
            <person name="Barker D."/>
            <person name="Barsanti P."/>
            <person name="Batterham P."/>
            <person name="Batzoglou S."/>
            <person name="Begun D."/>
            <person name="Bhutkar A."/>
            <person name="Blanco E."/>
            <person name="Bosak S.A."/>
            <person name="Bradley R.K."/>
            <person name="Brand A.D."/>
            <person name="Brent M.R."/>
            <person name="Brooks A.N."/>
            <person name="Brown R.H."/>
            <person name="Butlin R.K."/>
            <person name="Caggese C."/>
            <person name="Calvi B.R."/>
            <person name="Bernardo de Carvalho A."/>
            <person name="Caspi A."/>
            <person name="Castrezana S."/>
            <person name="Celniker S.E."/>
            <person name="Chang J.L."/>
            <person name="Chapple C."/>
            <person name="Chatterji S."/>
            <person name="Chinwalla A."/>
            <person name="Civetta A."/>
            <person name="Clifton S.W."/>
            <person name="Comeron J.M."/>
            <person name="Costello J.C."/>
            <person name="Coyne J.A."/>
            <person name="Daub J."/>
            <person name="David R.G."/>
            <person name="Delcher A.L."/>
            <person name="Delehaunty K."/>
            <person name="Do C.B."/>
            <person name="Ebling H."/>
            <person name="Edwards K."/>
            <person name="Eickbush T."/>
            <person name="Evans J.D."/>
            <person name="Filipski A."/>
            <person name="Findeiss S."/>
            <person name="Freyhult E."/>
            <person name="Fulton L."/>
            <person name="Fulton R."/>
            <person name="Garcia A.C."/>
            <person name="Gardiner A."/>
            <person name="Garfield D.A."/>
            <person name="Garvin B.E."/>
            <person name="Gibson G."/>
            <person name="Gilbert D."/>
            <person name="Gnerre S."/>
            <person name="Godfrey J."/>
            <person name="Good R."/>
            <person name="Gotea V."/>
            <person name="Gravely B."/>
            <person name="Greenberg A.J."/>
            <person name="Griffiths-Jones S."/>
            <person name="Gross S."/>
            <person name="Guigo R."/>
            <person name="Gustafson E.A."/>
            <person name="Haerty W."/>
            <person name="Hahn M.W."/>
            <person name="Halligan D.L."/>
            <person name="Halpern A.L."/>
            <person name="Halter G.M."/>
            <person name="Han M.V."/>
            <person name="Heger A."/>
            <person name="Hillier L."/>
            <person name="Hinrichs A.S."/>
            <person name="Holmes I."/>
            <person name="Hoskins R.A."/>
            <person name="Hubisz M.J."/>
            <person name="Hultmark D."/>
            <person name="Huntley M.A."/>
            <person name="Jaffe D.B."/>
            <person name="Jagadeeshan S."/>
            <person name="Jeck W.R."/>
            <person name="Johnson J."/>
            <person name="Jones C.D."/>
            <person name="Jordan W.C."/>
            <person name="Karpen G.H."/>
            <person name="Kataoka E."/>
            <person name="Keightley P.D."/>
            <person name="Kheradpour P."/>
            <person name="Kirkness E.F."/>
            <person name="Koerich L.B."/>
            <person name="Kristiansen K."/>
            <person name="Kudrna D."/>
            <person name="Kulathinal R.J."/>
            <person name="Kumar S."/>
            <person name="Kwok R."/>
            <person name="Lander E."/>
            <person name="Langley C.H."/>
            <person name="Lapoint R."/>
            <person name="Lazzaro B.P."/>
            <person name="Lee S.J."/>
            <person name="Levesque L."/>
            <person name="Li R."/>
            <person name="Lin C.F."/>
            <person name="Lin M.F."/>
            <person name="Lindblad-Toh K."/>
            <person name="Llopart A."/>
            <person name="Long M."/>
            <person name="Low L."/>
            <person name="Lozovsky E."/>
            <person name="Lu J."/>
            <person name="Luo M."/>
            <person name="Machado C.A."/>
            <person name="Makalowski W."/>
            <person name="Marzo M."/>
            <person name="Matsuda M."/>
            <person name="Matzkin L."/>
            <person name="McAllister B."/>
            <person name="McBride C.S."/>
            <person name="McKernan B."/>
            <person name="McKernan K."/>
            <person name="Mendez-Lago M."/>
            <person name="Minx P."/>
            <person name="Mollenhauer M.U."/>
            <person name="Montooth K."/>
            <person name="Mount S.M."/>
            <person name="Mu X."/>
            <person name="Myers E."/>
            <person name="Negre B."/>
            <person name="Newfeld S."/>
            <person name="Nielsen R."/>
            <person name="Noor M.A."/>
            <person name="O'Grady P."/>
            <person name="Pachter L."/>
            <person name="Papaceit M."/>
            <person name="Parisi M.J."/>
            <person name="Parisi M."/>
            <person name="Parts L."/>
            <person name="Pedersen J.S."/>
            <person name="Pesole G."/>
            <person name="Phillippy A.M."/>
            <person name="Ponting C.P."/>
            <person name="Pop M."/>
            <person name="Porcelli D."/>
            <person name="Powell J.R."/>
            <person name="Prohaska S."/>
            <person name="Pruitt K."/>
            <person name="Puig M."/>
            <person name="Quesneville H."/>
            <person name="Ram K.R."/>
            <person name="Rand D."/>
            <person name="Rasmussen M.D."/>
            <person name="Reed L.K."/>
            <person name="Reenan R."/>
            <person name="Reily A."/>
            <person name="Remington K.A."/>
            <person name="Rieger T.T."/>
            <person name="Ritchie M.G."/>
            <person name="Robin C."/>
            <person name="Rogers Y.H."/>
            <person name="Rohde C."/>
            <person name="Rozas J."/>
            <person name="Rubenfield M.J."/>
            <person name="Ruiz A."/>
            <person name="Russo S."/>
            <person name="Salzberg S.L."/>
            <person name="Sanchez-Gracia A."/>
            <person name="Saranga D.J."/>
            <person name="Sato H."/>
            <person name="Schaeffer S.W."/>
            <person name="Schatz M.C."/>
            <person name="Schlenke T."/>
            <person name="Schwartz R."/>
            <person name="Segarra C."/>
            <person name="Singh R.S."/>
            <person name="Sirot L."/>
            <person name="Sirota M."/>
            <person name="Sisneros N.B."/>
            <person name="Smith C.D."/>
            <person name="Smith T.F."/>
            <person name="Spieth J."/>
            <person name="Stage D.E."/>
            <person name="Stark A."/>
            <person name="Stephan W."/>
            <person name="Strausberg R.L."/>
            <person name="Strempel S."/>
            <person name="Sturgill D."/>
            <person name="Sutton G."/>
            <person name="Sutton G.G."/>
            <person name="Tao W."/>
            <person name="Teichmann S."/>
            <person name="Tobari Y.N."/>
            <person name="Tomimura Y."/>
            <person name="Tsolas J.M."/>
            <person name="Valente V.L."/>
            <person name="Venter E."/>
            <person name="Venter J.C."/>
            <person name="Vicario S."/>
            <person name="Vieira F.G."/>
            <person name="Vilella A.J."/>
            <person name="Villasante A."/>
            <person name="Walenz B."/>
            <person name="Wang J."/>
            <person name="Wasserman M."/>
            <person name="Watts T."/>
            <person name="Wilson D."/>
            <person name="Wilson R.K."/>
            <person name="Wing R.A."/>
            <person name="Wolfner M.F."/>
            <person name="Wong A."/>
            <person name="Wong G.K."/>
            <person name="Wu C.I."/>
            <person name="Wu G."/>
            <person name="Yamamoto D."/>
            <person name="Yang H.P."/>
            <person name="Yang S.P."/>
            <person name="Yorke J.A."/>
            <person name="Yoshida K."/>
            <person name="Zdobnov E."/>
            <person name="Zhang P."/>
            <person name="Zhang Y."/>
            <person name="Zimin A.V."/>
            <person name="Baldwin J."/>
            <person name="Abdouelleil A."/>
            <person name="Abdulkadir J."/>
            <person name="Abebe A."/>
            <person name="Abera B."/>
            <person name="Abreu J."/>
            <person name="Acer S.C."/>
            <person name="Aftuck L."/>
            <person name="Alexander A."/>
            <person name="An P."/>
            <person name="Anderson E."/>
            <person name="Anderson S."/>
            <person name="Arachi H."/>
            <person name="Azer M."/>
            <person name="Bachantsang P."/>
            <person name="Barry A."/>
            <person name="Bayul T."/>
            <person name="Berlin A."/>
            <person name="Bessette D."/>
            <person name="Bloom T."/>
            <person name="Blye J."/>
            <person name="Boguslavskiy L."/>
            <person name="Bonnet C."/>
            <person name="Boukhgalter B."/>
            <person name="Bourzgui I."/>
            <person name="Brown A."/>
            <person name="Cahill P."/>
            <person name="Channer S."/>
            <person name="Cheshatsang Y."/>
            <person name="Chuda L."/>
            <person name="Citroen M."/>
            <person name="Collymore A."/>
            <person name="Cooke P."/>
            <person name="Costello M."/>
            <person name="D'Aco K."/>
            <person name="Daza R."/>
            <person name="De Haan G."/>
            <person name="DeGray S."/>
            <person name="DeMaso C."/>
            <person name="Dhargay N."/>
            <person name="Dooley K."/>
            <person name="Dooley E."/>
            <person name="Doricent M."/>
            <person name="Dorje P."/>
            <person name="Dorjee K."/>
            <person name="Dupes A."/>
            <person name="Elong R."/>
            <person name="Falk J."/>
            <person name="Farina A."/>
            <person name="Faro S."/>
            <person name="Ferguson D."/>
            <person name="Fisher S."/>
            <person name="Foley C.D."/>
            <person name="Franke A."/>
            <person name="Friedrich D."/>
            <person name="Gadbois L."/>
            <person name="Gearin G."/>
            <person name="Gearin C.R."/>
            <person name="Giannoukos G."/>
            <person name="Goode T."/>
            <person name="Graham J."/>
            <person name="Grandbois E."/>
            <person name="Grewal S."/>
            <person name="Gyaltsen K."/>
            <person name="Hafez N."/>
            <person name="Hagos B."/>
            <person name="Hall J."/>
            <person name="Henson C."/>
            <person name="Hollinger A."/>
            <person name="Honan T."/>
            <person name="Huard M.D."/>
            <person name="Hughes L."/>
            <person name="Hurhula B."/>
            <person name="Husby M.E."/>
            <person name="Kamat A."/>
            <person name="Kanga B."/>
            <person name="Kashin S."/>
            <person name="Khazanovich D."/>
            <person name="Kisner P."/>
            <person name="Lance K."/>
            <person name="Lara M."/>
            <person name="Lee W."/>
            <person name="Lennon N."/>
            <person name="Letendre F."/>
            <person name="LeVine R."/>
            <person name="Lipovsky A."/>
            <person name="Liu X."/>
            <person name="Liu J."/>
            <person name="Liu S."/>
            <person name="Lokyitsang T."/>
            <person name="Lokyitsang Y."/>
            <person name="Lubonja R."/>
            <person name="Lui A."/>
            <person name="MacDonald P."/>
            <person name="Magnisalis V."/>
            <person name="Maru K."/>
            <person name="Matthews C."/>
            <person name="McCusker W."/>
            <person name="McDonough S."/>
            <person name="Mehta T."/>
            <person name="Meldrim J."/>
            <person name="Meneus L."/>
            <person name="Mihai O."/>
            <person name="Mihalev A."/>
            <person name="Mihova T."/>
            <person name="Mittelman R."/>
            <person name="Mlenga V."/>
            <person name="Montmayeur A."/>
            <person name="Mulrain L."/>
            <person name="Navidi A."/>
            <person name="Naylor J."/>
            <person name="Negash T."/>
            <person name="Nguyen T."/>
            <person name="Nguyen N."/>
            <person name="Nicol R."/>
            <person name="Norbu C."/>
            <person name="Norbu N."/>
            <person name="Novod N."/>
            <person name="O'Neill B."/>
            <person name="Osman S."/>
            <person name="Markiewicz E."/>
            <person name="Oyono O.L."/>
            <person name="Patti C."/>
            <person name="Phunkhang P."/>
            <person name="Pierre F."/>
            <person name="Priest M."/>
            <person name="Raghuraman S."/>
            <person name="Rege F."/>
            <person name="Reyes R."/>
            <person name="Rise C."/>
            <person name="Rogov P."/>
            <person name="Ross K."/>
            <person name="Ryan E."/>
            <person name="Settipalli S."/>
            <person name="Shea T."/>
            <person name="Sherpa N."/>
            <person name="Shi L."/>
            <person name="Shih D."/>
            <person name="Sparrow T."/>
            <person name="Spaulding J."/>
            <person name="Stalker J."/>
            <person name="Stange-Thomann N."/>
            <person name="Stavropoulos S."/>
            <person name="Stone C."/>
            <person name="Strader C."/>
            <person name="Tesfaye S."/>
            <person name="Thomson T."/>
            <person name="Thoulutsang Y."/>
            <person name="Thoulutsang D."/>
            <person name="Topham K."/>
            <person name="Topping I."/>
            <person name="Tsamla T."/>
            <person name="Vassiliev H."/>
            <person name="Vo A."/>
            <person name="Wangchuk T."/>
            <person name="Wangdi T."/>
            <person name="Weiand M."/>
            <person name="Wilkinson J."/>
            <person name="Wilson A."/>
            <person name="Yadav S."/>
            <person name="Young G."/>
            <person name="Yu Q."/>
            <person name="Zembek L."/>
            <person name="Zhong D."/>
            <person name="Zimmer A."/>
            <person name="Zwirko Z."/>
            <person name="Jaffe D.B."/>
            <person name="Alvarez P."/>
            <person name="Brockman W."/>
            <person name="Butler J."/>
            <person name="Chin C."/>
            <person name="Gnerre S."/>
            <person name="Grabherr M."/>
            <person name="Kleber M."/>
            <person name="Mauceli E."/>
            <person name="MacCallum I."/>
        </authorList>
    </citation>
    <scope>NUCLEOTIDE SEQUENCE [LARGE SCALE GENOMIC DNA]</scope>
    <source>
        <strain evidence="5">Tai18E2 / Tucson 14021-0261.01</strain>
    </source>
</reference>
<evidence type="ECO:0000256" key="3">
    <source>
        <dbReference type="SAM" id="SignalP"/>
    </source>
</evidence>
<feature type="chain" id="PRO_5002820521" evidence="3">
    <location>
        <begin position="23"/>
        <end position="246"/>
    </location>
</feature>
<protein>
    <submittedName>
        <fullName evidence="4">Acp26Aa</fullName>
    </submittedName>
</protein>
<feature type="signal peptide" evidence="3">
    <location>
        <begin position="1"/>
        <end position="22"/>
    </location>
</feature>
<dbReference type="GO" id="GO:0007618">
    <property type="term" value="P:mating"/>
    <property type="evidence" value="ECO:0007669"/>
    <property type="project" value="InterPro"/>
</dbReference>
<dbReference type="InterPro" id="IPR004315">
    <property type="entry name" value="Male_ac_gland_sc"/>
</dbReference>
<reference evidence="4 5" key="2">
    <citation type="journal article" date="2007" name="PLoS Biol.">
        <title>Principles of genome evolution in the Drosophila melanogaster species group.</title>
        <authorList>
            <person name="Ranz J.M."/>
            <person name="Maurin D."/>
            <person name="Chan Y.S."/>
            <person name="von Grotthuss M."/>
            <person name="Hillier L.W."/>
            <person name="Roote J."/>
            <person name="Ashburner M."/>
            <person name="Bergman C.M."/>
        </authorList>
    </citation>
    <scope>NUCLEOTIDE SEQUENCE [LARGE SCALE GENOMIC DNA]</scope>
    <source>
        <strain evidence="5">Tai18E2 / Tucson 14021-0261.01</strain>
    </source>
</reference>
<dbReference type="PhylomeDB" id="B4NZU6"/>
<feature type="coiled-coil region" evidence="1">
    <location>
        <begin position="161"/>
        <end position="195"/>
    </location>
</feature>
<dbReference type="KEGG" id="dya:Dyak_GE18973"/>
<dbReference type="AlphaFoldDB" id="B4NZU6"/>
<feature type="region of interest" description="Disordered" evidence="2">
    <location>
        <begin position="27"/>
        <end position="119"/>
    </location>
</feature>
<evidence type="ECO:0000313" key="5">
    <source>
        <dbReference type="Proteomes" id="UP000002282"/>
    </source>
</evidence>
<keyword evidence="1" id="KW-0175">Coiled coil</keyword>